<gene>
    <name evidence="2" type="ORF">GOODEAATRI_002005</name>
</gene>
<keyword evidence="3" id="KW-1185">Reference proteome</keyword>
<organism evidence="2 3">
    <name type="scientific">Goodea atripinnis</name>
    <dbReference type="NCBI Taxonomy" id="208336"/>
    <lineage>
        <taxon>Eukaryota</taxon>
        <taxon>Metazoa</taxon>
        <taxon>Chordata</taxon>
        <taxon>Craniata</taxon>
        <taxon>Vertebrata</taxon>
        <taxon>Euteleostomi</taxon>
        <taxon>Actinopterygii</taxon>
        <taxon>Neopterygii</taxon>
        <taxon>Teleostei</taxon>
        <taxon>Neoteleostei</taxon>
        <taxon>Acanthomorphata</taxon>
        <taxon>Ovalentaria</taxon>
        <taxon>Atherinomorphae</taxon>
        <taxon>Cyprinodontiformes</taxon>
        <taxon>Goodeidae</taxon>
        <taxon>Goodea</taxon>
    </lineage>
</organism>
<dbReference type="Proteomes" id="UP001476798">
    <property type="component" value="Unassembled WGS sequence"/>
</dbReference>
<name>A0ABV0PUK7_9TELE</name>
<dbReference type="EMBL" id="JAHRIO010090028">
    <property type="protein sequence ID" value="MEQ2187185.1"/>
    <property type="molecule type" value="Genomic_DNA"/>
</dbReference>
<reference evidence="2 3" key="1">
    <citation type="submission" date="2021-06" db="EMBL/GenBank/DDBJ databases">
        <authorList>
            <person name="Palmer J.M."/>
        </authorList>
    </citation>
    <scope>NUCLEOTIDE SEQUENCE [LARGE SCALE GENOMIC DNA]</scope>
    <source>
        <strain evidence="2 3">GA_2019</strain>
        <tissue evidence="2">Muscle</tissue>
    </source>
</reference>
<accession>A0ABV0PUK7</accession>
<feature type="region of interest" description="Disordered" evidence="1">
    <location>
        <begin position="1"/>
        <end position="33"/>
    </location>
</feature>
<comment type="caution">
    <text evidence="2">The sequence shown here is derived from an EMBL/GenBank/DDBJ whole genome shotgun (WGS) entry which is preliminary data.</text>
</comment>
<protein>
    <submittedName>
        <fullName evidence="2">Uncharacterized protein</fullName>
    </submittedName>
</protein>
<evidence type="ECO:0000313" key="2">
    <source>
        <dbReference type="EMBL" id="MEQ2187185.1"/>
    </source>
</evidence>
<evidence type="ECO:0000256" key="1">
    <source>
        <dbReference type="SAM" id="MobiDB-lite"/>
    </source>
</evidence>
<proteinExistence type="predicted"/>
<sequence length="161" mass="17462">MWAPCGRGLMGGKRPKGTGRPSGSIPLLGTHPNSQSTAQVGFGSLAGPRAHHYHSKPGAETPAGSLESPSWVGIMLKYSQMMGLDRNAPTCLSVIIELGILRGPPCNHRSPRRTFMLRLNSIPSLWSAAVFDVIRTLSCFLLVPMEAHLKRHTPGWTENLE</sequence>
<evidence type="ECO:0000313" key="3">
    <source>
        <dbReference type="Proteomes" id="UP001476798"/>
    </source>
</evidence>